<comment type="similarity">
    <text evidence="2">Belongs to the major facilitator superfamily. TCR/Tet family.</text>
</comment>
<dbReference type="PRINTS" id="PR01036">
    <property type="entry name" value="TCRTETB"/>
</dbReference>
<feature type="domain" description="Major facilitator superfamily (MFS) profile" evidence="9">
    <location>
        <begin position="22"/>
        <end position="503"/>
    </location>
</feature>
<feature type="transmembrane region" description="Helical" evidence="8">
    <location>
        <begin position="112"/>
        <end position="133"/>
    </location>
</feature>
<dbReference type="InterPro" id="IPR036259">
    <property type="entry name" value="MFS_trans_sf"/>
</dbReference>
<dbReference type="Proteomes" id="UP000638648">
    <property type="component" value="Unassembled WGS sequence"/>
</dbReference>
<evidence type="ECO:0000256" key="5">
    <source>
        <dbReference type="ARBA" id="ARBA00022692"/>
    </source>
</evidence>
<organism evidence="10 11">
    <name type="scientific">Actinopolymorpha pittospori</name>
    <dbReference type="NCBI Taxonomy" id="648752"/>
    <lineage>
        <taxon>Bacteria</taxon>
        <taxon>Bacillati</taxon>
        <taxon>Actinomycetota</taxon>
        <taxon>Actinomycetes</taxon>
        <taxon>Propionibacteriales</taxon>
        <taxon>Actinopolymorphaceae</taxon>
        <taxon>Actinopolymorpha</taxon>
    </lineage>
</organism>
<feature type="transmembrane region" description="Helical" evidence="8">
    <location>
        <begin position="234"/>
        <end position="256"/>
    </location>
</feature>
<gene>
    <name evidence="10" type="ORF">HEB94_004476</name>
</gene>
<dbReference type="InterPro" id="IPR020846">
    <property type="entry name" value="MFS_dom"/>
</dbReference>
<keyword evidence="3" id="KW-0813">Transport</keyword>
<dbReference type="GO" id="GO:0005886">
    <property type="term" value="C:plasma membrane"/>
    <property type="evidence" value="ECO:0007669"/>
    <property type="project" value="UniProtKB-SubCell"/>
</dbReference>
<evidence type="ECO:0000313" key="11">
    <source>
        <dbReference type="Proteomes" id="UP000638648"/>
    </source>
</evidence>
<evidence type="ECO:0000256" key="2">
    <source>
        <dbReference type="ARBA" id="ARBA00007520"/>
    </source>
</evidence>
<dbReference type="AlphaFoldDB" id="A0A927MYI7"/>
<dbReference type="SUPFAM" id="SSF46785">
    <property type="entry name" value="Winged helix' DNA-binding domain"/>
    <property type="match status" value="1"/>
</dbReference>
<keyword evidence="5 8" id="KW-0812">Transmembrane</keyword>
<dbReference type="InterPro" id="IPR036388">
    <property type="entry name" value="WH-like_DNA-bd_sf"/>
</dbReference>
<feature type="transmembrane region" description="Helical" evidence="8">
    <location>
        <begin position="367"/>
        <end position="391"/>
    </location>
</feature>
<keyword evidence="4" id="KW-1003">Cell membrane</keyword>
<dbReference type="Pfam" id="PF07690">
    <property type="entry name" value="MFS_1"/>
    <property type="match status" value="1"/>
</dbReference>
<dbReference type="InterPro" id="IPR036390">
    <property type="entry name" value="WH_DNA-bd_sf"/>
</dbReference>
<evidence type="ECO:0000256" key="1">
    <source>
        <dbReference type="ARBA" id="ARBA00004651"/>
    </source>
</evidence>
<evidence type="ECO:0000256" key="4">
    <source>
        <dbReference type="ARBA" id="ARBA00022475"/>
    </source>
</evidence>
<keyword evidence="6 8" id="KW-1133">Transmembrane helix</keyword>
<dbReference type="PANTHER" id="PTHR23501:SF197">
    <property type="entry name" value="COMD"/>
    <property type="match status" value="1"/>
</dbReference>
<evidence type="ECO:0000256" key="3">
    <source>
        <dbReference type="ARBA" id="ARBA00022448"/>
    </source>
</evidence>
<proteinExistence type="inferred from homology"/>
<feature type="transmembrane region" description="Helical" evidence="8">
    <location>
        <begin position="21"/>
        <end position="44"/>
    </location>
</feature>
<dbReference type="CDD" id="cd17502">
    <property type="entry name" value="MFS_Azr1_MDR_like"/>
    <property type="match status" value="1"/>
</dbReference>
<dbReference type="NCBIfam" id="TIGR00711">
    <property type="entry name" value="efflux_EmrB"/>
    <property type="match status" value="1"/>
</dbReference>
<feature type="transmembrane region" description="Helical" evidence="8">
    <location>
        <begin position="480"/>
        <end position="498"/>
    </location>
</feature>
<reference evidence="10" key="1">
    <citation type="submission" date="2020-10" db="EMBL/GenBank/DDBJ databases">
        <title>Sequencing the genomes of 1000 actinobacteria strains.</title>
        <authorList>
            <person name="Klenk H.-P."/>
        </authorList>
    </citation>
    <scope>NUCLEOTIDE SEQUENCE</scope>
    <source>
        <strain evidence="10">DSM 45354</strain>
    </source>
</reference>
<feature type="transmembrane region" description="Helical" evidence="8">
    <location>
        <begin position="277"/>
        <end position="300"/>
    </location>
</feature>
<dbReference type="GO" id="GO:0022857">
    <property type="term" value="F:transmembrane transporter activity"/>
    <property type="evidence" value="ECO:0007669"/>
    <property type="project" value="InterPro"/>
</dbReference>
<dbReference type="PROSITE" id="PS50850">
    <property type="entry name" value="MFS"/>
    <property type="match status" value="1"/>
</dbReference>
<keyword evidence="11" id="KW-1185">Reference proteome</keyword>
<keyword evidence="7 8" id="KW-0472">Membrane</keyword>
<evidence type="ECO:0000256" key="7">
    <source>
        <dbReference type="ARBA" id="ARBA00023136"/>
    </source>
</evidence>
<evidence type="ECO:0000256" key="6">
    <source>
        <dbReference type="ARBA" id="ARBA00022989"/>
    </source>
</evidence>
<accession>A0A927MYI7</accession>
<evidence type="ECO:0000259" key="9">
    <source>
        <dbReference type="PROSITE" id="PS50850"/>
    </source>
</evidence>
<dbReference type="InterPro" id="IPR004638">
    <property type="entry name" value="EmrB-like"/>
</dbReference>
<dbReference type="InterPro" id="IPR011701">
    <property type="entry name" value="MFS"/>
</dbReference>
<dbReference type="Gene3D" id="1.10.10.10">
    <property type="entry name" value="Winged helix-like DNA-binding domain superfamily/Winged helix DNA-binding domain"/>
    <property type="match status" value="1"/>
</dbReference>
<feature type="transmembrane region" description="Helical" evidence="8">
    <location>
        <begin position="341"/>
        <end position="361"/>
    </location>
</feature>
<dbReference type="FunFam" id="1.20.1720.10:FF:000004">
    <property type="entry name" value="EmrB/QacA family drug resistance transporter"/>
    <property type="match status" value="1"/>
</dbReference>
<comment type="caution">
    <text evidence="10">The sequence shown here is derived from an EMBL/GenBank/DDBJ whole genome shotgun (WGS) entry which is preliminary data.</text>
</comment>
<dbReference type="Gene3D" id="1.20.1720.10">
    <property type="entry name" value="Multidrug resistance protein D"/>
    <property type="match status" value="1"/>
</dbReference>
<name>A0A927MYI7_9ACTN</name>
<dbReference type="RefSeq" id="WP_192751546.1">
    <property type="nucleotide sequence ID" value="NZ_BAABJL010000207.1"/>
</dbReference>
<comment type="subcellular location">
    <subcellularLocation>
        <location evidence="1">Cell membrane</location>
        <topology evidence="1">Multi-pass membrane protein</topology>
    </subcellularLocation>
</comment>
<feature type="transmembrane region" description="Helical" evidence="8">
    <location>
        <begin position="56"/>
        <end position="75"/>
    </location>
</feature>
<feature type="transmembrane region" description="Helical" evidence="8">
    <location>
        <begin position="87"/>
        <end position="106"/>
    </location>
</feature>
<protein>
    <submittedName>
        <fullName evidence="10">EmrB/QacA subfamily drug resistance transporter</fullName>
    </submittedName>
</protein>
<evidence type="ECO:0000313" key="10">
    <source>
        <dbReference type="EMBL" id="MBE1607628.1"/>
    </source>
</evidence>
<dbReference type="SUPFAM" id="SSF103473">
    <property type="entry name" value="MFS general substrate transporter"/>
    <property type="match status" value="1"/>
</dbReference>
<evidence type="ECO:0000256" key="8">
    <source>
        <dbReference type="SAM" id="Phobius"/>
    </source>
</evidence>
<dbReference type="PANTHER" id="PTHR23501">
    <property type="entry name" value="MAJOR FACILITATOR SUPERFAMILY"/>
    <property type="match status" value="1"/>
</dbReference>
<feature type="transmembrane region" description="Helical" evidence="8">
    <location>
        <begin position="208"/>
        <end position="228"/>
    </location>
</feature>
<dbReference type="EMBL" id="JADBEM010000001">
    <property type="protein sequence ID" value="MBE1607628.1"/>
    <property type="molecule type" value="Genomic_DNA"/>
</dbReference>
<sequence length="675" mass="70982">MSGSGTPTIAATRPRPRRLAASFMALMLAMLLAALDQTIVSTALPTIVSDLGGLSHLAWVVTAYLLASTVSTPVWGKLGDQYGRKRLYQTAIVVFLIGSVLCGIARSMGELIAFRALQGLGGGGLIVLTMSVVGDLVSPRERGRYQGIFGAVFGVASVAGPLLGGFFVEHLSWRWAFYINVPLGMVALTVIAIVLPARGVRRSHRIDYLGALVLAAAATCLVLGTSWGGTRYPWASPVIIGLFAVAVALIVGWVAIERRAAEPVLPLSLFAIPVFRISAAIGFVVGFVMFGALAYLPLFLQVVHGVTPAMSGIHLLPMVLGLLCTSVASGQVISRTGRDKVFPIVGTATITAGLFLCSRLDEHSSTLATSLSFLVLGAGLGMVMQVLITIVQNAVAYADLGAATSGATFSRSMGGAFGTSVFGAVFSNQLVANVTALRSGPLPSSFDPAAVQRDPGALGALPPGTREAVIHAYAASIQSVFVWATPVAVLAFVLAWFVRELPLRQTATAADPSEGLPGRCEVRSSRDEIERALCLLIRRDDRARDLYQELGRAAGVALPAGSLWALCKIAREGPVAEGEFADLTGVRAERGRPTLDRLVQAGYVHRADGALTISTSGRAAVDQLVATRRAALARRLEGWSPEQHPELADLLSRLASTSLGDDTDSAVFGRRHEAV</sequence>
<feature type="transmembrane region" description="Helical" evidence="8">
    <location>
        <begin position="145"/>
        <end position="163"/>
    </location>
</feature>
<feature type="transmembrane region" description="Helical" evidence="8">
    <location>
        <begin position="312"/>
        <end position="334"/>
    </location>
</feature>
<feature type="transmembrane region" description="Helical" evidence="8">
    <location>
        <begin position="175"/>
        <end position="196"/>
    </location>
</feature>
<dbReference type="Gene3D" id="1.20.1250.20">
    <property type="entry name" value="MFS general substrate transporter like domains"/>
    <property type="match status" value="1"/>
</dbReference>